<sequence>AAVSGLRSLAAFGLPLFASATYNKLGYGKGDTILACLAIGLVCPAAFLLWKYEKRIR</sequence>
<keyword evidence="1" id="KW-0812">Transmembrane</keyword>
<protein>
    <recommendedName>
        <fullName evidence="4">Major facilitator superfamily (MFS) profile domain-containing protein</fullName>
    </recommendedName>
</protein>
<dbReference type="EMBL" id="KN831790">
    <property type="protein sequence ID" value="KIM38537.1"/>
    <property type="molecule type" value="Genomic_DNA"/>
</dbReference>
<dbReference type="STRING" id="686832.A0A0C2YC13"/>
<keyword evidence="1" id="KW-1133">Transmembrane helix</keyword>
<keyword evidence="3" id="KW-1185">Reference proteome</keyword>
<name>A0A0C2YC13_HEBCY</name>
<dbReference type="AlphaFoldDB" id="A0A0C2YC13"/>
<dbReference type="Proteomes" id="UP000053424">
    <property type="component" value="Unassembled WGS sequence"/>
</dbReference>
<evidence type="ECO:0008006" key="4">
    <source>
        <dbReference type="Google" id="ProtNLM"/>
    </source>
</evidence>
<evidence type="ECO:0000256" key="1">
    <source>
        <dbReference type="SAM" id="Phobius"/>
    </source>
</evidence>
<evidence type="ECO:0000313" key="2">
    <source>
        <dbReference type="EMBL" id="KIM38537.1"/>
    </source>
</evidence>
<dbReference type="HOGENOM" id="CLU_3001994_0_0_1"/>
<reference evidence="2 3" key="1">
    <citation type="submission" date="2014-04" db="EMBL/GenBank/DDBJ databases">
        <authorList>
            <consortium name="DOE Joint Genome Institute"/>
            <person name="Kuo A."/>
            <person name="Gay G."/>
            <person name="Dore J."/>
            <person name="Kohler A."/>
            <person name="Nagy L.G."/>
            <person name="Floudas D."/>
            <person name="Copeland A."/>
            <person name="Barry K.W."/>
            <person name="Cichocki N."/>
            <person name="Veneault-Fourrey C."/>
            <person name="LaButti K."/>
            <person name="Lindquist E.A."/>
            <person name="Lipzen A."/>
            <person name="Lundell T."/>
            <person name="Morin E."/>
            <person name="Murat C."/>
            <person name="Sun H."/>
            <person name="Tunlid A."/>
            <person name="Henrissat B."/>
            <person name="Grigoriev I.V."/>
            <person name="Hibbett D.S."/>
            <person name="Martin F."/>
            <person name="Nordberg H.P."/>
            <person name="Cantor M.N."/>
            <person name="Hua S.X."/>
        </authorList>
    </citation>
    <scope>NUCLEOTIDE SEQUENCE [LARGE SCALE GENOMIC DNA]</scope>
    <source>
        <strain evidence="3">h7</strain>
    </source>
</reference>
<organism evidence="2 3">
    <name type="scientific">Hebeloma cylindrosporum</name>
    <dbReference type="NCBI Taxonomy" id="76867"/>
    <lineage>
        <taxon>Eukaryota</taxon>
        <taxon>Fungi</taxon>
        <taxon>Dikarya</taxon>
        <taxon>Basidiomycota</taxon>
        <taxon>Agaricomycotina</taxon>
        <taxon>Agaricomycetes</taxon>
        <taxon>Agaricomycetidae</taxon>
        <taxon>Agaricales</taxon>
        <taxon>Agaricineae</taxon>
        <taxon>Hymenogastraceae</taxon>
        <taxon>Hebeloma</taxon>
    </lineage>
</organism>
<evidence type="ECO:0000313" key="3">
    <source>
        <dbReference type="Proteomes" id="UP000053424"/>
    </source>
</evidence>
<reference evidence="3" key="2">
    <citation type="submission" date="2015-01" db="EMBL/GenBank/DDBJ databases">
        <title>Evolutionary Origins and Diversification of the Mycorrhizal Mutualists.</title>
        <authorList>
            <consortium name="DOE Joint Genome Institute"/>
            <consortium name="Mycorrhizal Genomics Consortium"/>
            <person name="Kohler A."/>
            <person name="Kuo A."/>
            <person name="Nagy L.G."/>
            <person name="Floudas D."/>
            <person name="Copeland A."/>
            <person name="Barry K.W."/>
            <person name="Cichocki N."/>
            <person name="Veneault-Fourrey C."/>
            <person name="LaButti K."/>
            <person name="Lindquist E.A."/>
            <person name="Lipzen A."/>
            <person name="Lundell T."/>
            <person name="Morin E."/>
            <person name="Murat C."/>
            <person name="Riley R."/>
            <person name="Ohm R."/>
            <person name="Sun H."/>
            <person name="Tunlid A."/>
            <person name="Henrissat B."/>
            <person name="Grigoriev I.V."/>
            <person name="Hibbett D.S."/>
            <person name="Martin F."/>
        </authorList>
    </citation>
    <scope>NUCLEOTIDE SEQUENCE [LARGE SCALE GENOMIC DNA]</scope>
    <source>
        <strain evidence="3">h7</strain>
    </source>
</reference>
<accession>A0A0C2YC13</accession>
<feature type="transmembrane region" description="Helical" evidence="1">
    <location>
        <begin position="32"/>
        <end position="50"/>
    </location>
</feature>
<proteinExistence type="predicted"/>
<gene>
    <name evidence="2" type="ORF">M413DRAFT_46125</name>
</gene>
<feature type="non-terminal residue" evidence="2">
    <location>
        <position position="1"/>
    </location>
</feature>
<keyword evidence="1" id="KW-0472">Membrane</keyword>
<dbReference type="OrthoDB" id="6770063at2759"/>
<feature type="non-terminal residue" evidence="2">
    <location>
        <position position="57"/>
    </location>
</feature>